<dbReference type="SUPFAM" id="SSF54523">
    <property type="entry name" value="Pili subunits"/>
    <property type="match status" value="1"/>
</dbReference>
<accession>A0A1W1E0A2</accession>
<sequence length="160" mass="18242">MSTTGTSRGFTLIELLIVLLIVGIMTSLAAISLKVARPSTTKILFNQMKNQFRSAINFSQFRNVDLRIKFIEKKEDKASYYQTEIRQLTPKDGKWIENKSIAEKALTWKNNTVSMDVENIMIAPDGTITPATISFKLDDESYQFETKKLMQNNKNPKESP</sequence>
<gene>
    <name evidence="7" type="ORF">MNB_SUP05-SYMBIONT-4-1054</name>
</gene>
<evidence type="ECO:0000256" key="1">
    <source>
        <dbReference type="ARBA" id="ARBA00004167"/>
    </source>
</evidence>
<dbReference type="Pfam" id="PF07963">
    <property type="entry name" value="N_methyl"/>
    <property type="match status" value="1"/>
</dbReference>
<organism evidence="7">
    <name type="scientific">hydrothermal vent metagenome</name>
    <dbReference type="NCBI Taxonomy" id="652676"/>
    <lineage>
        <taxon>unclassified sequences</taxon>
        <taxon>metagenomes</taxon>
        <taxon>ecological metagenomes</taxon>
    </lineage>
</organism>
<dbReference type="InterPro" id="IPR002416">
    <property type="entry name" value="T2SS_protein-GspH"/>
</dbReference>
<protein>
    <recommendedName>
        <fullName evidence="8">Type II secretion system protein GspH</fullName>
    </recommendedName>
</protein>
<keyword evidence="4 6" id="KW-1133">Transmembrane helix</keyword>
<dbReference type="EMBL" id="FPHY01000181">
    <property type="protein sequence ID" value="SFV87288.1"/>
    <property type="molecule type" value="Genomic_DNA"/>
</dbReference>
<evidence type="ECO:0000313" key="7">
    <source>
        <dbReference type="EMBL" id="SFV87288.1"/>
    </source>
</evidence>
<evidence type="ECO:0000256" key="2">
    <source>
        <dbReference type="ARBA" id="ARBA00022481"/>
    </source>
</evidence>
<name>A0A1W1E0A2_9ZZZZ</name>
<reference evidence="7" key="1">
    <citation type="submission" date="2016-10" db="EMBL/GenBank/DDBJ databases">
        <authorList>
            <person name="de Groot N.N."/>
        </authorList>
    </citation>
    <scope>NUCLEOTIDE SEQUENCE</scope>
</reference>
<dbReference type="GO" id="GO:0016020">
    <property type="term" value="C:membrane"/>
    <property type="evidence" value="ECO:0007669"/>
    <property type="project" value="UniProtKB-SubCell"/>
</dbReference>
<keyword evidence="2" id="KW-0488">Methylation</keyword>
<keyword evidence="3 6" id="KW-0812">Transmembrane</keyword>
<comment type="subcellular location">
    <subcellularLocation>
        <location evidence="1">Membrane</location>
        <topology evidence="1">Single-pass membrane protein</topology>
    </subcellularLocation>
</comment>
<dbReference type="GO" id="GO:0015627">
    <property type="term" value="C:type II protein secretion system complex"/>
    <property type="evidence" value="ECO:0007669"/>
    <property type="project" value="InterPro"/>
</dbReference>
<dbReference type="PRINTS" id="PR00885">
    <property type="entry name" value="BCTERIALGSPH"/>
</dbReference>
<evidence type="ECO:0008006" key="8">
    <source>
        <dbReference type="Google" id="ProtNLM"/>
    </source>
</evidence>
<proteinExistence type="predicted"/>
<dbReference type="InterPro" id="IPR012902">
    <property type="entry name" value="N_methyl_site"/>
</dbReference>
<keyword evidence="5 6" id="KW-0472">Membrane</keyword>
<dbReference type="PROSITE" id="PS00409">
    <property type="entry name" value="PROKAR_NTER_METHYL"/>
    <property type="match status" value="1"/>
</dbReference>
<dbReference type="GO" id="GO:0015628">
    <property type="term" value="P:protein secretion by the type II secretion system"/>
    <property type="evidence" value="ECO:0007669"/>
    <property type="project" value="InterPro"/>
</dbReference>
<evidence type="ECO:0000256" key="6">
    <source>
        <dbReference type="SAM" id="Phobius"/>
    </source>
</evidence>
<evidence type="ECO:0000256" key="5">
    <source>
        <dbReference type="ARBA" id="ARBA00023136"/>
    </source>
</evidence>
<evidence type="ECO:0000256" key="3">
    <source>
        <dbReference type="ARBA" id="ARBA00022692"/>
    </source>
</evidence>
<dbReference type="NCBIfam" id="TIGR02532">
    <property type="entry name" value="IV_pilin_GFxxxE"/>
    <property type="match status" value="1"/>
</dbReference>
<feature type="transmembrane region" description="Helical" evidence="6">
    <location>
        <begin position="12"/>
        <end position="33"/>
    </location>
</feature>
<dbReference type="InterPro" id="IPR045584">
    <property type="entry name" value="Pilin-like"/>
</dbReference>
<evidence type="ECO:0000256" key="4">
    <source>
        <dbReference type="ARBA" id="ARBA00022989"/>
    </source>
</evidence>
<dbReference type="AlphaFoldDB" id="A0A1W1E0A2"/>